<gene>
    <name evidence="2" type="ORF">S01H1_44039</name>
</gene>
<comment type="caution">
    <text evidence="2">The sequence shown here is derived from an EMBL/GenBank/DDBJ whole genome shotgun (WGS) entry which is preliminary data.</text>
</comment>
<accession>X0UEP5</accession>
<name>X0UEP5_9ZZZZ</name>
<organism evidence="2">
    <name type="scientific">marine sediment metagenome</name>
    <dbReference type="NCBI Taxonomy" id="412755"/>
    <lineage>
        <taxon>unclassified sequences</taxon>
        <taxon>metagenomes</taxon>
        <taxon>ecological metagenomes</taxon>
    </lineage>
</organism>
<protein>
    <submittedName>
        <fullName evidence="2">Uncharacterized protein</fullName>
    </submittedName>
</protein>
<dbReference type="AlphaFoldDB" id="X0UEP5"/>
<proteinExistence type="predicted"/>
<evidence type="ECO:0000256" key="1">
    <source>
        <dbReference type="SAM" id="MobiDB-lite"/>
    </source>
</evidence>
<feature type="non-terminal residue" evidence="2">
    <location>
        <position position="1"/>
    </location>
</feature>
<reference evidence="2" key="1">
    <citation type="journal article" date="2014" name="Front. Microbiol.">
        <title>High frequency of phylogenetically diverse reductive dehalogenase-homologous genes in deep subseafloor sedimentary metagenomes.</title>
        <authorList>
            <person name="Kawai M."/>
            <person name="Futagami T."/>
            <person name="Toyoda A."/>
            <person name="Takaki Y."/>
            <person name="Nishi S."/>
            <person name="Hori S."/>
            <person name="Arai W."/>
            <person name="Tsubouchi T."/>
            <person name="Morono Y."/>
            <person name="Uchiyama I."/>
            <person name="Ito T."/>
            <person name="Fujiyama A."/>
            <person name="Inagaki F."/>
            <person name="Takami H."/>
        </authorList>
    </citation>
    <scope>NUCLEOTIDE SEQUENCE</scope>
    <source>
        <strain evidence="2">Expedition CK06-06</strain>
    </source>
</reference>
<evidence type="ECO:0000313" key="2">
    <source>
        <dbReference type="EMBL" id="GAG04239.1"/>
    </source>
</evidence>
<dbReference type="EMBL" id="BARS01028075">
    <property type="protein sequence ID" value="GAG04239.1"/>
    <property type="molecule type" value="Genomic_DNA"/>
</dbReference>
<sequence>TPSQAKMFGDFTGGRQQLRQTVAEDLLFVVNRFAEDKAVVNRTSYQAMVRVLQEQCEVSEEKVEVKAKTGCHVMQNPSDPDAGYDGHKGPGHQAQIAETCSASNAVQLITGVEVEPADAQDRDALVPMLDPSARERVHGPSLWQRRQCSGCR</sequence>
<feature type="region of interest" description="Disordered" evidence="1">
    <location>
        <begin position="70"/>
        <end position="93"/>
    </location>
</feature>